<gene>
    <name evidence="2" type="ORF">SacmaDRAFT_1321</name>
</gene>
<dbReference type="Pfam" id="PF11580">
    <property type="entry name" value="DUF3239"/>
    <property type="match status" value="1"/>
</dbReference>
<proteinExistence type="predicted"/>
<evidence type="ECO:0000313" key="2">
    <source>
        <dbReference type="EMBL" id="EHR49600.1"/>
    </source>
</evidence>
<evidence type="ECO:0000313" key="3">
    <source>
        <dbReference type="Proteomes" id="UP000004926"/>
    </source>
</evidence>
<dbReference type="AlphaFoldDB" id="H5WZD8"/>
<feature type="transmembrane region" description="Helical" evidence="1">
    <location>
        <begin position="81"/>
        <end position="102"/>
    </location>
</feature>
<dbReference type="HOGENOM" id="CLU_1004331_0_0_11"/>
<keyword evidence="1" id="KW-0472">Membrane</keyword>
<name>H5WZD8_9PSEU</name>
<feature type="transmembrane region" description="Helical" evidence="1">
    <location>
        <begin position="108"/>
        <end position="129"/>
    </location>
</feature>
<keyword evidence="1" id="KW-1133">Transmembrane helix</keyword>
<evidence type="ECO:0008006" key="4">
    <source>
        <dbReference type="Google" id="ProtNLM"/>
    </source>
</evidence>
<organism evidence="2 3">
    <name type="scientific">Saccharomonospora marina XMU15</name>
    <dbReference type="NCBI Taxonomy" id="882083"/>
    <lineage>
        <taxon>Bacteria</taxon>
        <taxon>Bacillati</taxon>
        <taxon>Actinomycetota</taxon>
        <taxon>Actinomycetes</taxon>
        <taxon>Pseudonocardiales</taxon>
        <taxon>Pseudonocardiaceae</taxon>
        <taxon>Saccharomonospora</taxon>
    </lineage>
</organism>
<sequence length="303" mass="32514">MGLGEGLAGRNAELAGRKGGLAGRKGGLAICYEGSRGGGRSAKMPCMADDGWPAGDPRRYFDAPIDPVHLRESSPNVYRRAMWLAIGIVVGCGLLALGGWSIVDGGWWGVLLGVLAALVGLLLFVRGLIASNATKPFRGGPLAPGMVMEQADDTVRMLVLGEISRDPAATPEFAYRLVTFRAREQTHFVPGQRIPCVLHGFVAPPWSGRWWSFDASPITWATADQTVLDGAASAIPVPEWDQLLAGAQRLGEIRRKWTRLARVSSEDLPESLRRPPTRLGVPVEWQADGRARFVGSVADAVSV</sequence>
<accession>H5WZD8</accession>
<dbReference type="InterPro" id="IPR023124">
    <property type="entry name" value="DUF3239_dom_sf"/>
</dbReference>
<evidence type="ECO:0000256" key="1">
    <source>
        <dbReference type="SAM" id="Phobius"/>
    </source>
</evidence>
<dbReference type="eggNOG" id="ENOG502ZZZJ">
    <property type="taxonomic scope" value="Bacteria"/>
</dbReference>
<keyword evidence="3" id="KW-1185">Reference proteome</keyword>
<dbReference type="EMBL" id="CM001439">
    <property type="protein sequence ID" value="EHR49600.1"/>
    <property type="molecule type" value="Genomic_DNA"/>
</dbReference>
<reference evidence="2 3" key="1">
    <citation type="journal article" date="2012" name="Stand. Genomic Sci.">
        <title>Genome sequence of the ocean sediment bacterium Saccharomonospora marina type strain (XMU15(T)).</title>
        <authorList>
            <person name="Klenk H.P."/>
            <person name="Lu M."/>
            <person name="Lucas S."/>
            <person name="Lapidus A."/>
            <person name="Copeland A."/>
            <person name="Pitluck S."/>
            <person name="Goodwin L.A."/>
            <person name="Han C."/>
            <person name="Tapia R."/>
            <person name="Brambilla E.M."/>
            <person name="Potter G."/>
            <person name="Land M."/>
            <person name="Ivanova N."/>
            <person name="Rohde M."/>
            <person name="Goker M."/>
            <person name="Detter J.C."/>
            <person name="Li W.J."/>
            <person name="Kyrpides N.C."/>
            <person name="Woyke T."/>
        </authorList>
    </citation>
    <scope>NUCLEOTIDE SEQUENCE [LARGE SCALE GENOMIC DNA]</scope>
    <source>
        <strain evidence="2 3">XMU15</strain>
    </source>
</reference>
<keyword evidence="1" id="KW-0812">Transmembrane</keyword>
<dbReference type="Proteomes" id="UP000004926">
    <property type="component" value="Chromosome"/>
</dbReference>
<dbReference type="InterPro" id="IPR021632">
    <property type="entry name" value="DUF3239"/>
</dbReference>
<dbReference type="Gene3D" id="2.40.410.10">
    <property type="entry name" value="putative membrane protein from Corynebacterium diphtheriae superfamily"/>
    <property type="match status" value="1"/>
</dbReference>
<protein>
    <recommendedName>
        <fullName evidence="4">DUF3239 domain-containing protein</fullName>
    </recommendedName>
</protein>